<keyword evidence="7 13" id="KW-0862">Zinc</keyword>
<feature type="disulfide bond" evidence="14">
    <location>
        <begin position="142"/>
        <end position="165"/>
    </location>
</feature>
<evidence type="ECO:0000256" key="6">
    <source>
        <dbReference type="ARBA" id="ARBA00022801"/>
    </source>
</evidence>
<dbReference type="GO" id="GO:0006685">
    <property type="term" value="P:sphingomyelin catabolic process"/>
    <property type="evidence" value="ECO:0007669"/>
    <property type="project" value="UniProtKB-UniRule"/>
</dbReference>
<feature type="disulfide bond" evidence="14">
    <location>
        <begin position="136"/>
        <end position="141"/>
    </location>
</feature>
<organism evidence="16 17">
    <name type="scientific">Pomacea canaliculata</name>
    <name type="common">Golden apple snail</name>
    <dbReference type="NCBI Taxonomy" id="400727"/>
    <lineage>
        <taxon>Eukaryota</taxon>
        <taxon>Metazoa</taxon>
        <taxon>Spiralia</taxon>
        <taxon>Lophotrochozoa</taxon>
        <taxon>Mollusca</taxon>
        <taxon>Gastropoda</taxon>
        <taxon>Caenogastropoda</taxon>
        <taxon>Architaenioglossa</taxon>
        <taxon>Ampullarioidea</taxon>
        <taxon>Ampullariidae</taxon>
        <taxon>Pomacea</taxon>
    </lineage>
</organism>
<feature type="binding site" evidence="13">
    <location>
        <position position="375"/>
    </location>
    <ligand>
        <name>Zn(2+)</name>
        <dbReference type="ChEBI" id="CHEBI:29105"/>
        <label>2</label>
    </ligand>
</feature>
<dbReference type="PIRSF" id="PIRSF000948">
    <property type="entry name" value="Sphingomy_PDE"/>
    <property type="match status" value="1"/>
</dbReference>
<reference evidence="16 17" key="1">
    <citation type="submission" date="2018-04" db="EMBL/GenBank/DDBJ databases">
        <title>The genome of golden apple snail Pomacea canaliculata provides insight into stress tolerance and invasive adaptation.</title>
        <authorList>
            <person name="Liu C."/>
            <person name="Liu B."/>
            <person name="Ren Y."/>
            <person name="Zhang Y."/>
            <person name="Wang H."/>
            <person name="Li S."/>
            <person name="Jiang F."/>
            <person name="Yin L."/>
            <person name="Zhang G."/>
            <person name="Qian W."/>
            <person name="Fan W."/>
        </authorList>
    </citation>
    <scope>NUCLEOTIDE SEQUENCE [LARGE SCALE GENOMIC DNA]</scope>
    <source>
        <strain evidence="16">SZHN2017</strain>
        <tissue evidence="16">Muscle</tissue>
    </source>
</reference>
<dbReference type="SMART" id="SM00741">
    <property type="entry name" value="SapB"/>
    <property type="match status" value="1"/>
</dbReference>
<comment type="function">
    <text evidence="12">Converts sphingomyelin to ceramide.</text>
</comment>
<feature type="disulfide bond" evidence="14">
    <location>
        <begin position="3"/>
        <end position="79"/>
    </location>
</feature>
<dbReference type="EMBL" id="PZQS01000004">
    <property type="protein sequence ID" value="PVD32157.1"/>
    <property type="molecule type" value="Genomic_DNA"/>
</dbReference>
<dbReference type="Proteomes" id="UP000245119">
    <property type="component" value="Linkage Group LG4"/>
</dbReference>
<dbReference type="PANTHER" id="PTHR10340:SF34">
    <property type="entry name" value="SPHINGOMYELIN PHOSPHODIESTERASE"/>
    <property type="match status" value="1"/>
</dbReference>
<feature type="binding site" evidence="13">
    <location>
        <position position="194"/>
    </location>
    <ligand>
        <name>Zn(2+)</name>
        <dbReference type="ChEBI" id="CHEBI:29105"/>
        <label>1</label>
    </ligand>
</feature>
<feature type="disulfide bond" evidence="14">
    <location>
        <begin position="6"/>
        <end position="71"/>
    </location>
</feature>
<gene>
    <name evidence="16" type="ORF">C0Q70_07586</name>
</gene>
<dbReference type="InterPro" id="IPR008139">
    <property type="entry name" value="SaposinB_dom"/>
</dbReference>
<evidence type="ECO:0000256" key="14">
    <source>
        <dbReference type="PIRSR" id="PIRSR000948-2"/>
    </source>
</evidence>
<evidence type="ECO:0000256" key="7">
    <source>
        <dbReference type="ARBA" id="ARBA00022833"/>
    </source>
</evidence>
<dbReference type="GO" id="GO:0016020">
    <property type="term" value="C:membrane"/>
    <property type="evidence" value="ECO:0007669"/>
    <property type="project" value="GOC"/>
</dbReference>
<evidence type="ECO:0000256" key="13">
    <source>
        <dbReference type="PIRSR" id="PIRSR000948-1"/>
    </source>
</evidence>
<keyword evidence="6 12" id="KW-0378">Hydrolase</keyword>
<name>A0A2T7PFG4_POMCA</name>
<feature type="disulfide bond" evidence="14">
    <location>
        <begin position="512"/>
        <end position="525"/>
    </location>
</feature>
<dbReference type="Gene3D" id="3.60.21.10">
    <property type="match status" value="1"/>
</dbReference>
<keyword evidence="5" id="KW-0732">Signal</keyword>
<dbReference type="Pfam" id="PF19272">
    <property type="entry name" value="ASMase_C"/>
    <property type="match status" value="1"/>
</dbReference>
<dbReference type="SUPFAM" id="SSF47862">
    <property type="entry name" value="Saposin"/>
    <property type="match status" value="1"/>
</dbReference>
<dbReference type="GO" id="GO:0016798">
    <property type="term" value="F:hydrolase activity, acting on glycosyl bonds"/>
    <property type="evidence" value="ECO:0007669"/>
    <property type="project" value="UniProtKB-KW"/>
</dbReference>
<dbReference type="Gene3D" id="1.10.225.10">
    <property type="entry name" value="Saposin-like"/>
    <property type="match status" value="1"/>
</dbReference>
<evidence type="ECO:0000256" key="10">
    <source>
        <dbReference type="ARBA" id="ARBA00023295"/>
    </source>
</evidence>
<evidence type="ECO:0000256" key="5">
    <source>
        <dbReference type="ARBA" id="ARBA00022729"/>
    </source>
</evidence>
<accession>A0A2T7PFG4</accession>
<evidence type="ECO:0000256" key="3">
    <source>
        <dbReference type="ARBA" id="ARBA00022525"/>
    </source>
</evidence>
<feature type="disulfide bond" evidence="14">
    <location>
        <begin position="502"/>
        <end position="506"/>
    </location>
</feature>
<keyword evidence="17" id="KW-1185">Reference proteome</keyword>
<protein>
    <recommendedName>
        <fullName evidence="12">Sphingomyelin phosphodiesterase</fullName>
    </recommendedName>
</protein>
<feature type="binding site" evidence="13">
    <location>
        <position position="194"/>
    </location>
    <ligand>
        <name>Zn(2+)</name>
        <dbReference type="ChEBI" id="CHEBI:29105"/>
        <label>2</label>
    </ligand>
</feature>
<dbReference type="CDD" id="cd00842">
    <property type="entry name" value="MPP_ASMase"/>
    <property type="match status" value="1"/>
</dbReference>
<dbReference type="GO" id="GO:0046513">
    <property type="term" value="P:ceramide biosynthetic process"/>
    <property type="evidence" value="ECO:0007669"/>
    <property type="project" value="TreeGrafter"/>
</dbReference>
<keyword evidence="4 13" id="KW-0479">Metal-binding</keyword>
<dbReference type="InterPro" id="IPR004843">
    <property type="entry name" value="Calcineurin-like_PHP"/>
</dbReference>
<comment type="caution">
    <text evidence="16">The sequence shown here is derived from an EMBL/GenBank/DDBJ whole genome shotgun (WGS) entry which is preliminary data.</text>
</comment>
<dbReference type="GO" id="GO:0046872">
    <property type="term" value="F:metal ion binding"/>
    <property type="evidence" value="ECO:0007669"/>
    <property type="project" value="UniProtKB-KW"/>
</dbReference>
<dbReference type="OrthoDB" id="282973at2759"/>
<evidence type="ECO:0000256" key="8">
    <source>
        <dbReference type="ARBA" id="ARBA00023157"/>
    </source>
</evidence>
<dbReference type="InterPro" id="IPR045473">
    <property type="entry name" value="ASM_C"/>
</dbReference>
<keyword evidence="3" id="KW-0964">Secreted</keyword>
<feature type="binding site" evidence="13">
    <location>
        <position position="377"/>
    </location>
    <ligand>
        <name>Zn(2+)</name>
        <dbReference type="ChEBI" id="CHEBI:29105"/>
        <label>1</label>
    </ligand>
</feature>
<evidence type="ECO:0000256" key="4">
    <source>
        <dbReference type="ARBA" id="ARBA00022723"/>
    </source>
</evidence>
<feature type="disulfide bond" evidence="14">
    <location>
        <begin position="34"/>
        <end position="45"/>
    </location>
</feature>
<feature type="binding site" evidence="13">
    <location>
        <position position="123"/>
    </location>
    <ligand>
        <name>Zn(2+)</name>
        <dbReference type="ChEBI" id="CHEBI:29105"/>
        <label>1</label>
    </ligand>
</feature>
<evidence type="ECO:0000259" key="15">
    <source>
        <dbReference type="PROSITE" id="PS50015"/>
    </source>
</evidence>
<dbReference type="InterPro" id="IPR011001">
    <property type="entry name" value="Saposin-like"/>
</dbReference>
<feature type="disulfide bond" evidence="14">
    <location>
        <begin position="301"/>
        <end position="349"/>
    </location>
</feature>
<comment type="catalytic activity">
    <reaction evidence="11">
        <text>a sphingomyelin + H2O = phosphocholine + an N-acylsphing-4-enine + H(+)</text>
        <dbReference type="Rhea" id="RHEA:19253"/>
        <dbReference type="ChEBI" id="CHEBI:15377"/>
        <dbReference type="ChEBI" id="CHEBI:15378"/>
        <dbReference type="ChEBI" id="CHEBI:17636"/>
        <dbReference type="ChEBI" id="CHEBI:52639"/>
        <dbReference type="ChEBI" id="CHEBI:295975"/>
        <dbReference type="EC" id="3.1.4.12"/>
    </reaction>
    <physiologicalReaction direction="left-to-right" evidence="11">
        <dbReference type="Rhea" id="RHEA:19254"/>
    </physiologicalReaction>
</comment>
<comment type="cofactor">
    <cofactor evidence="13">
        <name>Zn(2+)</name>
        <dbReference type="ChEBI" id="CHEBI:29105"/>
    </cofactor>
    <text evidence="13">Binds 2 Zn(2+) ions per subunit.</text>
</comment>
<feature type="binding site" evidence="13">
    <location>
        <position position="121"/>
    </location>
    <ligand>
        <name>Zn(2+)</name>
        <dbReference type="ChEBI" id="CHEBI:29105"/>
        <label>1</label>
    </ligand>
</feature>
<proteinExistence type="inferred from homology"/>
<comment type="similarity">
    <text evidence="2 12">Belongs to the acid sphingomyelinase family.</text>
</comment>
<keyword evidence="9" id="KW-0325">Glycoprotein</keyword>
<dbReference type="GO" id="GO:0005764">
    <property type="term" value="C:lysosome"/>
    <property type="evidence" value="ECO:0007669"/>
    <property type="project" value="TreeGrafter"/>
</dbReference>
<dbReference type="AlphaFoldDB" id="A0A2T7PFG4"/>
<feature type="binding site" evidence="13">
    <location>
        <position position="234"/>
    </location>
    <ligand>
        <name>Zn(2+)</name>
        <dbReference type="ChEBI" id="CHEBI:29105"/>
        <label>2</label>
    </ligand>
</feature>
<dbReference type="GO" id="GO:0005615">
    <property type="term" value="C:extracellular space"/>
    <property type="evidence" value="ECO:0007669"/>
    <property type="project" value="TreeGrafter"/>
</dbReference>
<evidence type="ECO:0000313" key="16">
    <source>
        <dbReference type="EMBL" id="PVD32157.1"/>
    </source>
</evidence>
<evidence type="ECO:0000256" key="11">
    <source>
        <dbReference type="ARBA" id="ARBA00047268"/>
    </source>
</evidence>
<feature type="domain" description="Saposin B-type" evidence="15">
    <location>
        <begin position="1"/>
        <end position="83"/>
    </location>
</feature>
<keyword evidence="8 14" id="KW-1015">Disulfide bond</keyword>
<evidence type="ECO:0000256" key="2">
    <source>
        <dbReference type="ARBA" id="ARBA00008234"/>
    </source>
</evidence>
<dbReference type="Pfam" id="PF00149">
    <property type="entry name" value="Metallophos"/>
    <property type="match status" value="1"/>
</dbReference>
<dbReference type="InterPro" id="IPR041805">
    <property type="entry name" value="ASMase/PPN1_MPP"/>
</dbReference>
<dbReference type="InterPro" id="IPR029052">
    <property type="entry name" value="Metallo-depent_PP-like"/>
</dbReference>
<feature type="binding site" evidence="13">
    <location>
        <position position="341"/>
    </location>
    <ligand>
        <name>Zn(2+)</name>
        <dbReference type="ChEBI" id="CHEBI:29105"/>
        <label>2</label>
    </ligand>
</feature>
<comment type="subcellular location">
    <subcellularLocation>
        <location evidence="1">Secreted</location>
    </subcellularLocation>
</comment>
<evidence type="ECO:0000256" key="9">
    <source>
        <dbReference type="ARBA" id="ARBA00023180"/>
    </source>
</evidence>
<evidence type="ECO:0000313" key="17">
    <source>
        <dbReference type="Proteomes" id="UP000245119"/>
    </source>
</evidence>
<dbReference type="PROSITE" id="PS50015">
    <property type="entry name" value="SAP_B"/>
    <property type="match status" value="1"/>
</dbReference>
<evidence type="ECO:0000256" key="1">
    <source>
        <dbReference type="ARBA" id="ARBA00004613"/>
    </source>
</evidence>
<dbReference type="InterPro" id="IPR011160">
    <property type="entry name" value="Sphingomy_PDE"/>
</dbReference>
<keyword evidence="10 12" id="KW-0326">Glycosidase</keyword>
<dbReference type="GO" id="GO:0061750">
    <property type="term" value="F:acid sphingomyelin phosphodiesterase activity"/>
    <property type="evidence" value="ECO:0007669"/>
    <property type="project" value="TreeGrafter"/>
</dbReference>
<dbReference type="SUPFAM" id="SSF56300">
    <property type="entry name" value="Metallo-dependent phosphatases"/>
    <property type="match status" value="1"/>
</dbReference>
<evidence type="ECO:0000256" key="12">
    <source>
        <dbReference type="PIRNR" id="PIRNR000948"/>
    </source>
</evidence>
<sequence length="546" mass="61594">MTCILCKGIVYLVQTQAAKGSTKEEIAKIITKVCIFFRIEDERVCIGIVSVFQDEVLTVLDDLALSPEEVCGVLVGKDCGIPYNPLNSWNISLPNTPKPPVVPHTLPKPGSPSVRVLHLTDIHLDKVYQPGSNAVCNEPLCCHVDDGLPAPGTPGAGHYGDYRSCDTPPWTLEGLFSHLVSKQEQFDYIIWTGDLPSHTVWNQTRAGQTSLLTSLTDLLVKYFPNKRIFPALGNHESAPVNSFPPNFVTGNQSISWLYDSLVESWKAWLPEETYSTIKQGAFYTISPFPGFRIISLNMNDCNNQNWWLLLNTTDPNGQLEWLAQTLQFAEDKKEKVHIIGHIPPGVSDCLEAWSYNYYMLIDRYESTVTGQFFGHTHFDHFEIFYDQATLKRPTNVAYISPSVTPFSDLNMGYRIFIIDGNYTGSSWEVLDHATFILNLTAANAQPLANPEWQLEYTAKAAYSMKSLFPEDWDNLITKMKNNDTLLQTFNRYYYKSHAEDRCDDTCRKSLLCGLKSGRSHSPELCSDLGISSLQEFQYLTTLKKVC</sequence>
<dbReference type="PANTHER" id="PTHR10340">
    <property type="entry name" value="SPHINGOMYELIN PHOSPHODIESTERASE"/>
    <property type="match status" value="1"/>
</dbReference>
<dbReference type="STRING" id="400727.A0A2T7PFG4"/>